<evidence type="ECO:0000256" key="6">
    <source>
        <dbReference type="ARBA" id="ARBA00023014"/>
    </source>
</evidence>
<dbReference type="PANTHER" id="PTHR42989">
    <property type="entry name" value="HYDROGENASE-4 COMPONENT I"/>
    <property type="match status" value="1"/>
</dbReference>
<dbReference type="AlphaFoldDB" id="A0A6S6TY77"/>
<keyword evidence="8" id="KW-0456">Lyase</keyword>
<keyword evidence="5" id="KW-0408">Iron</keyword>
<keyword evidence="6" id="KW-0411">Iron-sulfur</keyword>
<dbReference type="Pfam" id="PF01058">
    <property type="entry name" value="Oxidored_q6"/>
    <property type="match status" value="1"/>
</dbReference>
<dbReference type="InterPro" id="IPR052375">
    <property type="entry name" value="Complex_I_20kDa-like"/>
</dbReference>
<dbReference type="GO" id="GO:0046872">
    <property type="term" value="F:metal ion binding"/>
    <property type="evidence" value="ECO:0007669"/>
    <property type="project" value="UniProtKB-KW"/>
</dbReference>
<accession>A0A6S6TY77</accession>
<dbReference type="EMBL" id="CACVAR010000309">
    <property type="protein sequence ID" value="CAA6820146.1"/>
    <property type="molecule type" value="Genomic_DNA"/>
</dbReference>
<organism evidence="8">
    <name type="scientific">uncultured Sulfurovum sp</name>
    <dbReference type="NCBI Taxonomy" id="269237"/>
    <lineage>
        <taxon>Bacteria</taxon>
        <taxon>Pseudomonadati</taxon>
        <taxon>Campylobacterota</taxon>
        <taxon>Epsilonproteobacteria</taxon>
        <taxon>Campylobacterales</taxon>
        <taxon>Sulfurovaceae</taxon>
        <taxon>Sulfurovum</taxon>
        <taxon>environmental samples</taxon>
    </lineage>
</organism>
<evidence type="ECO:0000256" key="1">
    <source>
        <dbReference type="ARBA" id="ARBA00001966"/>
    </source>
</evidence>
<dbReference type="InterPro" id="IPR006137">
    <property type="entry name" value="NADH_UbQ_OxRdtase-like_20kDa"/>
</dbReference>
<dbReference type="Gene3D" id="3.40.50.12280">
    <property type="match status" value="1"/>
</dbReference>
<dbReference type="GO" id="GO:0016829">
    <property type="term" value="F:lyase activity"/>
    <property type="evidence" value="ECO:0007669"/>
    <property type="project" value="UniProtKB-KW"/>
</dbReference>
<sequence>MFSFFKDEFPLAKSNDKLSISSDAVHIRALIKDLIDEKFSAPLKVYILDSGSCNGCELELQVLFSPIYDLPTFGVEVSYESEEADVLLVTGLITENMYGELQSVYKKLKEPKRIILIGDCPISAAPFKNTFALKDDMENFFSTAFKIPACPPEPLVLLEGLHEFLKRV</sequence>
<reference evidence="8" key="1">
    <citation type="submission" date="2020-01" db="EMBL/GenBank/DDBJ databases">
        <authorList>
            <person name="Meier V. D."/>
            <person name="Meier V D."/>
        </authorList>
    </citation>
    <scope>NUCLEOTIDE SEQUENCE</scope>
    <source>
        <strain evidence="8">HLG_WM_MAG_03</strain>
    </source>
</reference>
<evidence type="ECO:0000256" key="3">
    <source>
        <dbReference type="ARBA" id="ARBA00022485"/>
    </source>
</evidence>
<name>A0A6S6TY77_9BACT</name>
<keyword evidence="3" id="KW-0004">4Fe-4S</keyword>
<protein>
    <submittedName>
        <fullName evidence="8">Formate hydrogenlyase subunit 7</fullName>
    </submittedName>
</protein>
<evidence type="ECO:0000256" key="5">
    <source>
        <dbReference type="ARBA" id="ARBA00023004"/>
    </source>
</evidence>
<evidence type="ECO:0000259" key="7">
    <source>
        <dbReference type="Pfam" id="PF01058"/>
    </source>
</evidence>
<proteinExistence type="inferred from homology"/>
<comment type="similarity">
    <text evidence="2">Belongs to the complex I 20 kDa subunit family.</text>
</comment>
<keyword evidence="4" id="KW-0479">Metal-binding</keyword>
<dbReference type="SUPFAM" id="SSF56770">
    <property type="entry name" value="HydA/Nqo6-like"/>
    <property type="match status" value="1"/>
</dbReference>
<gene>
    <name evidence="8" type="ORF">HELGO_WM21302</name>
</gene>
<evidence type="ECO:0000313" key="8">
    <source>
        <dbReference type="EMBL" id="CAA6820146.1"/>
    </source>
</evidence>
<evidence type="ECO:0000256" key="2">
    <source>
        <dbReference type="ARBA" id="ARBA00009173"/>
    </source>
</evidence>
<dbReference type="GO" id="GO:0051539">
    <property type="term" value="F:4 iron, 4 sulfur cluster binding"/>
    <property type="evidence" value="ECO:0007669"/>
    <property type="project" value="UniProtKB-KW"/>
</dbReference>
<comment type="cofactor">
    <cofactor evidence="1">
        <name>[4Fe-4S] cluster</name>
        <dbReference type="ChEBI" id="CHEBI:49883"/>
    </cofactor>
</comment>
<dbReference type="PANTHER" id="PTHR42989:SF1">
    <property type="entry name" value="FORMATE HYDROGENLYASE SUBUNIT 7-RELATED"/>
    <property type="match status" value="1"/>
</dbReference>
<evidence type="ECO:0000256" key="4">
    <source>
        <dbReference type="ARBA" id="ARBA00022723"/>
    </source>
</evidence>
<feature type="domain" description="NADH:ubiquinone oxidoreductase-like 20kDa subunit" evidence="7">
    <location>
        <begin position="53"/>
        <end position="163"/>
    </location>
</feature>